<dbReference type="CDD" id="cd02440">
    <property type="entry name" value="AdoMet_MTases"/>
    <property type="match status" value="1"/>
</dbReference>
<sequence>MIDNNPADVRELGDGVIDDDRSDIQSIVSSSTSLRESILNYRVENGRTYHRYKDGKYTKPNDEREMERLELENELWLISLDFTCGVAPPCRMDNETACGRVLDVGTGSGIWAVNFADDHPEAEVIGIDLSPPLCDYVPPNLKFEIDDLEEEWTWSRPFNYIHSRVMTGAINDWDLYLRRCYEPSNLEPGGWIELQELDVHVTSDDGTLTPHHALSHWSRLLAAASQKLGRPYIDPRALATGDPTTGLTAAGFVDVSVTTFKWPLNEWPKSAKHKQLGRIQLENGTTGMEAFTMAAFTRAFKWTPEAVNVFLVDVRNDLRDRDIHAYMPA</sequence>
<keyword evidence="2" id="KW-0808">Transferase</keyword>
<accession>A0ABQ9RUA7</accession>
<comment type="similarity">
    <text evidence="1">Belongs to the methyltransferase superfamily. LaeA methyltransferase family.</text>
</comment>
<dbReference type="Pfam" id="PF13489">
    <property type="entry name" value="Methyltransf_23"/>
    <property type="match status" value="1"/>
</dbReference>
<dbReference type="GO" id="GO:0008168">
    <property type="term" value="F:methyltransferase activity"/>
    <property type="evidence" value="ECO:0007669"/>
    <property type="project" value="UniProtKB-KW"/>
</dbReference>
<dbReference type="RefSeq" id="XP_060389012.1">
    <property type="nucleotide sequence ID" value="XM_060516386.1"/>
</dbReference>
<keyword evidence="3" id="KW-1185">Reference proteome</keyword>
<dbReference type="InterPro" id="IPR029063">
    <property type="entry name" value="SAM-dependent_MTases_sf"/>
</dbReference>
<gene>
    <name evidence="2" type="ORF">CTAM01_00333</name>
</gene>
<dbReference type="SUPFAM" id="SSF53335">
    <property type="entry name" value="S-adenosyl-L-methionine-dependent methyltransferases"/>
    <property type="match status" value="1"/>
</dbReference>
<evidence type="ECO:0000313" key="3">
    <source>
        <dbReference type="Proteomes" id="UP001227543"/>
    </source>
</evidence>
<dbReference type="Gene3D" id="3.40.50.150">
    <property type="entry name" value="Vaccinia Virus protein VP39"/>
    <property type="match status" value="1"/>
</dbReference>
<proteinExistence type="inferred from homology"/>
<dbReference type="GeneID" id="85400624"/>
<name>A0ABQ9RUA7_9PEZI</name>
<dbReference type="Proteomes" id="UP001227543">
    <property type="component" value="Unassembled WGS sequence"/>
</dbReference>
<dbReference type="PANTHER" id="PTHR43591">
    <property type="entry name" value="METHYLTRANSFERASE"/>
    <property type="match status" value="1"/>
</dbReference>
<dbReference type="EMBL" id="MLFU01000001">
    <property type="protein sequence ID" value="KAK1512938.1"/>
    <property type="molecule type" value="Genomic_DNA"/>
</dbReference>
<comment type="caution">
    <text evidence="2">The sequence shown here is derived from an EMBL/GenBank/DDBJ whole genome shotgun (WGS) entry which is preliminary data.</text>
</comment>
<evidence type="ECO:0000256" key="1">
    <source>
        <dbReference type="ARBA" id="ARBA00038158"/>
    </source>
</evidence>
<evidence type="ECO:0000313" key="2">
    <source>
        <dbReference type="EMBL" id="KAK1512938.1"/>
    </source>
</evidence>
<organism evidence="2 3">
    <name type="scientific">Colletotrichum tamarilloi</name>
    <dbReference type="NCBI Taxonomy" id="1209934"/>
    <lineage>
        <taxon>Eukaryota</taxon>
        <taxon>Fungi</taxon>
        <taxon>Dikarya</taxon>
        <taxon>Ascomycota</taxon>
        <taxon>Pezizomycotina</taxon>
        <taxon>Sordariomycetes</taxon>
        <taxon>Hypocreomycetidae</taxon>
        <taxon>Glomerellales</taxon>
        <taxon>Glomerellaceae</taxon>
        <taxon>Colletotrichum</taxon>
        <taxon>Colletotrichum acutatum species complex</taxon>
    </lineage>
</organism>
<dbReference type="GO" id="GO:0032259">
    <property type="term" value="P:methylation"/>
    <property type="evidence" value="ECO:0007669"/>
    <property type="project" value="UniProtKB-KW"/>
</dbReference>
<dbReference type="PANTHER" id="PTHR43591:SF24">
    <property type="entry name" value="2-METHOXY-6-POLYPRENYL-1,4-BENZOQUINOL METHYLASE, MITOCHONDRIAL"/>
    <property type="match status" value="1"/>
</dbReference>
<protein>
    <submittedName>
        <fullName evidence="2">Methyltransferase domain-containing protein</fullName>
    </submittedName>
</protein>
<reference evidence="2 3" key="1">
    <citation type="submission" date="2016-10" db="EMBL/GenBank/DDBJ databases">
        <title>The genome sequence of Colletotrichum fioriniae PJ7.</title>
        <authorList>
            <person name="Baroncelli R."/>
        </authorList>
    </citation>
    <scope>NUCLEOTIDE SEQUENCE [LARGE SCALE GENOMIC DNA]</scope>
    <source>
        <strain evidence="2 3">Tom-12</strain>
    </source>
</reference>
<keyword evidence="2" id="KW-0489">Methyltransferase</keyword>